<protein>
    <submittedName>
        <fullName evidence="7">Quinoprotein glucose dehydrogenase</fullName>
    </submittedName>
</protein>
<dbReference type="PANTHER" id="PTHR32303">
    <property type="entry name" value="QUINOPROTEIN ALCOHOL DEHYDROGENASE (CYTOCHROME C)"/>
    <property type="match status" value="1"/>
</dbReference>
<keyword evidence="8" id="KW-1185">Reference proteome</keyword>
<gene>
    <name evidence="7" type="ORF">SAMN05444394_2985</name>
</gene>
<accession>A0A1N6G5U7</accession>
<keyword evidence="3" id="KW-0560">Oxidoreductase</keyword>
<dbReference type="InterPro" id="IPR017511">
    <property type="entry name" value="PQQ_mDH"/>
</dbReference>
<sequence>MKSFYSFLVGSVLGIFLFACSSPNSNSTLPITQSVNWSSYASDKFNSKYSPLDQINKDNVENLTIKWTWDSPDNALVNQFNFPVSIYQATPIAIDGILYVSSSSAIVSAIHGVTGETIWTYDPETYKSNAPAHGAFIHRGVSYWDDGMEGRIIFGTPDARLIALNAKDGSLVESFGNGGIVDLSKGLGREFDPSHYGVSTPPIIANDIIVIGASITDNNPQSMRPPGDIRGFDVKTGKQLWVFHTIPQEGEFGNETWENESWKFTGNTNVWTRMSADEELGYVYLPISTPTNDWYGGNRLGDNLFAESLVCLNIKTGERIWHFQMVHHGVWDYDLPAAPNLLDITKDGKTVKAVAQVSKQGFTYVFDRVTGEPIWPIEERPVPQSTVPGERTSPTQPFPTKPAPFDRQGVTKEDIIDFTPKIFEDAWSSLEGVDLGELFTPPTENGLMYLPGALGGANWHGAAVDPETGILYVPSMTFPVFFRIIKSDPSKTDANYEWENFGFPGPNGLPFLKPPYGRITAIDMKEGNHIWQSPMGEGPRNHPLLKDLNLPRLGWNLRGSPVLTKTLLFIGQEGKYWEYVPALVGGAKLTEVQTQEIIKFDPKMQVFDKENGELIFELELPLNVTGAPMTYMANGKQYIAFAVGGSIGPAKIIALGLK</sequence>
<dbReference type="Proteomes" id="UP000185221">
    <property type="component" value="Unassembled WGS sequence"/>
</dbReference>
<proteinExistence type="inferred from homology"/>
<dbReference type="Gene3D" id="2.140.10.10">
    <property type="entry name" value="Quinoprotein alcohol dehydrogenase-like superfamily"/>
    <property type="match status" value="1"/>
</dbReference>
<dbReference type="GO" id="GO:0016020">
    <property type="term" value="C:membrane"/>
    <property type="evidence" value="ECO:0007669"/>
    <property type="project" value="InterPro"/>
</dbReference>
<evidence type="ECO:0000256" key="2">
    <source>
        <dbReference type="ARBA" id="ARBA00008156"/>
    </source>
</evidence>
<dbReference type="InterPro" id="IPR011047">
    <property type="entry name" value="Quinoprotein_ADH-like_sf"/>
</dbReference>
<reference evidence="8" key="1">
    <citation type="submission" date="2016-11" db="EMBL/GenBank/DDBJ databases">
        <authorList>
            <person name="Varghese N."/>
            <person name="Submissions S."/>
        </authorList>
    </citation>
    <scope>NUCLEOTIDE SEQUENCE [LARGE SCALE GENOMIC DNA]</scope>
    <source>
        <strain evidence="8">DSM 15292</strain>
    </source>
</reference>
<feature type="region of interest" description="Disordered" evidence="4">
    <location>
        <begin position="379"/>
        <end position="406"/>
    </location>
</feature>
<dbReference type="STRING" id="226505.SAMN05444394_2985"/>
<dbReference type="OrthoDB" id="7012117at2"/>
<dbReference type="RefSeq" id="WP_074226149.1">
    <property type="nucleotide sequence ID" value="NZ_FSRC01000002.1"/>
</dbReference>
<evidence type="ECO:0000256" key="3">
    <source>
        <dbReference type="ARBA" id="ARBA00023002"/>
    </source>
</evidence>
<dbReference type="InterPro" id="IPR002372">
    <property type="entry name" value="PQQ_rpt_dom"/>
</dbReference>
<feature type="signal peptide" evidence="5">
    <location>
        <begin position="1"/>
        <end position="21"/>
    </location>
</feature>
<dbReference type="Pfam" id="PF01011">
    <property type="entry name" value="PQQ"/>
    <property type="match status" value="1"/>
</dbReference>
<dbReference type="AlphaFoldDB" id="A0A1N6G5U7"/>
<evidence type="ECO:0000256" key="5">
    <source>
        <dbReference type="SAM" id="SignalP"/>
    </source>
</evidence>
<dbReference type="GO" id="GO:0016614">
    <property type="term" value="F:oxidoreductase activity, acting on CH-OH group of donors"/>
    <property type="evidence" value="ECO:0007669"/>
    <property type="project" value="InterPro"/>
</dbReference>
<name>A0A1N6G5U7_9BACT</name>
<evidence type="ECO:0000313" key="7">
    <source>
        <dbReference type="EMBL" id="SIO02772.1"/>
    </source>
</evidence>
<dbReference type="InterPro" id="IPR018391">
    <property type="entry name" value="PQQ_b-propeller_rpt"/>
</dbReference>
<dbReference type="EMBL" id="FSRC01000002">
    <property type="protein sequence ID" value="SIO02772.1"/>
    <property type="molecule type" value="Genomic_DNA"/>
</dbReference>
<dbReference type="GO" id="GO:0048038">
    <property type="term" value="F:quinone binding"/>
    <property type="evidence" value="ECO:0007669"/>
    <property type="project" value="InterPro"/>
</dbReference>
<feature type="compositionally biased region" description="Polar residues" evidence="4">
    <location>
        <begin position="383"/>
        <end position="395"/>
    </location>
</feature>
<dbReference type="SUPFAM" id="SSF50998">
    <property type="entry name" value="Quinoprotein alcohol dehydrogenase-like"/>
    <property type="match status" value="1"/>
</dbReference>
<dbReference type="PROSITE" id="PS51257">
    <property type="entry name" value="PROKAR_LIPOPROTEIN"/>
    <property type="match status" value="1"/>
</dbReference>
<evidence type="ECO:0000256" key="4">
    <source>
        <dbReference type="SAM" id="MobiDB-lite"/>
    </source>
</evidence>
<feature type="chain" id="PRO_5012771512" evidence="5">
    <location>
        <begin position="22"/>
        <end position="658"/>
    </location>
</feature>
<keyword evidence="5" id="KW-0732">Signal</keyword>
<dbReference type="PANTHER" id="PTHR32303:SF4">
    <property type="entry name" value="QUINOPROTEIN GLUCOSE DEHYDROGENASE"/>
    <property type="match status" value="1"/>
</dbReference>
<feature type="domain" description="Pyrrolo-quinoline quinone repeat" evidence="6">
    <location>
        <begin position="37"/>
        <end position="639"/>
    </location>
</feature>
<organism evidence="7 8">
    <name type="scientific">Algoriphagus halophilus</name>
    <dbReference type="NCBI Taxonomy" id="226505"/>
    <lineage>
        <taxon>Bacteria</taxon>
        <taxon>Pseudomonadati</taxon>
        <taxon>Bacteroidota</taxon>
        <taxon>Cytophagia</taxon>
        <taxon>Cytophagales</taxon>
        <taxon>Cyclobacteriaceae</taxon>
        <taxon>Algoriphagus</taxon>
    </lineage>
</organism>
<dbReference type="CDD" id="cd10280">
    <property type="entry name" value="PQQ_mGDH"/>
    <property type="match status" value="1"/>
</dbReference>
<comment type="cofactor">
    <cofactor evidence="1">
        <name>pyrroloquinoline quinone</name>
        <dbReference type="ChEBI" id="CHEBI:58442"/>
    </cofactor>
</comment>
<dbReference type="SMART" id="SM00564">
    <property type="entry name" value="PQQ"/>
    <property type="match status" value="5"/>
</dbReference>
<evidence type="ECO:0000259" key="6">
    <source>
        <dbReference type="Pfam" id="PF01011"/>
    </source>
</evidence>
<evidence type="ECO:0000313" key="8">
    <source>
        <dbReference type="Proteomes" id="UP000185221"/>
    </source>
</evidence>
<comment type="similarity">
    <text evidence="2">Belongs to the bacterial PQQ dehydrogenase family.</text>
</comment>
<evidence type="ECO:0000256" key="1">
    <source>
        <dbReference type="ARBA" id="ARBA00001931"/>
    </source>
</evidence>